<feature type="region of interest" description="Disordered" evidence="1">
    <location>
        <begin position="619"/>
        <end position="639"/>
    </location>
</feature>
<gene>
    <name evidence="3" type="ORF">IFM89_019049</name>
</gene>
<organism evidence="3 4">
    <name type="scientific">Coptis chinensis</name>
    <dbReference type="NCBI Taxonomy" id="261450"/>
    <lineage>
        <taxon>Eukaryota</taxon>
        <taxon>Viridiplantae</taxon>
        <taxon>Streptophyta</taxon>
        <taxon>Embryophyta</taxon>
        <taxon>Tracheophyta</taxon>
        <taxon>Spermatophyta</taxon>
        <taxon>Magnoliopsida</taxon>
        <taxon>Ranunculales</taxon>
        <taxon>Ranunculaceae</taxon>
        <taxon>Coptidoideae</taxon>
        <taxon>Coptis</taxon>
    </lineage>
</organism>
<comment type="caution">
    <text evidence="3">The sequence shown here is derived from an EMBL/GenBank/DDBJ whole genome shotgun (WGS) entry which is preliminary data.</text>
</comment>
<evidence type="ECO:0000256" key="1">
    <source>
        <dbReference type="SAM" id="MobiDB-lite"/>
    </source>
</evidence>
<keyword evidence="4" id="KW-1185">Reference proteome</keyword>
<evidence type="ECO:0000313" key="3">
    <source>
        <dbReference type="EMBL" id="KAF9625099.1"/>
    </source>
</evidence>
<dbReference type="Pfam" id="PF10551">
    <property type="entry name" value="MULE"/>
    <property type="match status" value="1"/>
</dbReference>
<evidence type="ECO:0000259" key="2">
    <source>
        <dbReference type="Pfam" id="PF10551"/>
    </source>
</evidence>
<dbReference type="EMBL" id="JADFTS010000001">
    <property type="protein sequence ID" value="KAF9625099.1"/>
    <property type="molecule type" value="Genomic_DNA"/>
</dbReference>
<dbReference type="OrthoDB" id="1918246at2759"/>
<evidence type="ECO:0000313" key="4">
    <source>
        <dbReference type="Proteomes" id="UP000631114"/>
    </source>
</evidence>
<proteinExistence type="predicted"/>
<dbReference type="PANTHER" id="PTHR31973">
    <property type="entry name" value="POLYPROTEIN, PUTATIVE-RELATED"/>
    <property type="match status" value="1"/>
</dbReference>
<name>A0A835IWP1_9MAGN</name>
<feature type="domain" description="MULE transposase" evidence="2">
    <location>
        <begin position="373"/>
        <end position="467"/>
    </location>
</feature>
<reference evidence="3 4" key="1">
    <citation type="submission" date="2020-10" db="EMBL/GenBank/DDBJ databases">
        <title>The Coptis chinensis genome and diversification of protoberbering-type alkaloids.</title>
        <authorList>
            <person name="Wang B."/>
            <person name="Shu S."/>
            <person name="Song C."/>
            <person name="Liu Y."/>
        </authorList>
    </citation>
    <scope>NUCLEOTIDE SEQUENCE [LARGE SCALE GENOMIC DNA]</scope>
    <source>
        <strain evidence="3">HL-2020</strain>
        <tissue evidence="3">Leaf</tissue>
    </source>
</reference>
<dbReference type="Proteomes" id="UP000631114">
    <property type="component" value="Unassembled WGS sequence"/>
</dbReference>
<dbReference type="InterPro" id="IPR018289">
    <property type="entry name" value="MULE_transposase_dom"/>
</dbReference>
<protein>
    <recommendedName>
        <fullName evidence="2">MULE transposase domain-containing protein</fullName>
    </recommendedName>
</protein>
<feature type="compositionally biased region" description="Pro residues" evidence="1">
    <location>
        <begin position="105"/>
        <end position="114"/>
    </location>
</feature>
<feature type="compositionally biased region" description="Basic and acidic residues" evidence="1">
    <location>
        <begin position="627"/>
        <end position="637"/>
    </location>
</feature>
<dbReference type="AlphaFoldDB" id="A0A835IWP1"/>
<feature type="region of interest" description="Disordered" evidence="1">
    <location>
        <begin position="86"/>
        <end position="135"/>
    </location>
</feature>
<dbReference type="PANTHER" id="PTHR31973:SF187">
    <property type="entry name" value="MUTATOR TRANSPOSASE MUDRA PROTEIN"/>
    <property type="match status" value="1"/>
</dbReference>
<sequence>MERDCLAKRNLMFRYHGAFQEAPDGSLYAHDNYRGGVMEKMRNVDGDMINYIDFVDDLKENYLFDISAVFEVLYLCNAPPIANASPPHISKSTSPNKLAPLTQFSPPPQPPTPRPIDDIEDDEGYRSTQSSEDEENHVIAERVDFVKFIAVIDNMEDGDERSEQYVNKPTVWEVGRKWPNIDVLRQDIIDFCVANMFSGDLVKNLLRIRLKCLGEDKKNVQCPWVAYFRRQDDRFTMKLNTLKAAHTYKADCDMFNRMANANWVVRKIEDQMKVHFKTMTPIFIKGEVMRVFHVNISYWTAWNARFKCLQQIYGDYGESYNMIPVLCNMIHESNGLSTIAKVLRDANTLQFEGVCIAFDACIQGFIVGYRPLVGLDDCFLKGKYGGQVLRMVVLDGNNGLFPLAIYICRSECKQSWCEFLSIMAEKLELHPWPFTFISDRQKGLIQAVKALFPRAQHRFCFRHMYKNFKKLFKGDYMEQLAWAASKAYKIEDFERWIEVIKKENIDAWKWLQKEGYETWARSHFSEELKAEQECSNFSEYKRKQACKGWDQNGLVPRVNKHITKMIEICPSYIFEGSNDDLFVVKNYHGDRWRVNIVDHTCECRDPTKLVKPPPLVRGIGRPKKQRMRAEDENENGHVQKKRKMTCSKCKGEGHNICKVM</sequence>
<accession>A0A835IWP1</accession>